<keyword evidence="2" id="KW-0472">Membrane</keyword>
<dbReference type="GO" id="GO:0080120">
    <property type="term" value="P:CAAX-box protein maturation"/>
    <property type="evidence" value="ECO:0007669"/>
    <property type="project" value="UniProtKB-ARBA"/>
</dbReference>
<proteinExistence type="predicted"/>
<dbReference type="InterPro" id="IPR003675">
    <property type="entry name" value="Rce1/LyrA-like_dom"/>
</dbReference>
<feature type="compositionally biased region" description="Low complexity" evidence="1">
    <location>
        <begin position="28"/>
        <end position="48"/>
    </location>
</feature>
<keyword evidence="2" id="KW-0812">Transmembrane</keyword>
<evidence type="ECO:0000313" key="4">
    <source>
        <dbReference type="EMBL" id="OUE25134.1"/>
    </source>
</evidence>
<feature type="domain" description="CAAX prenyl protease 2/Lysostaphin resistance protein A-like" evidence="3">
    <location>
        <begin position="183"/>
        <end position="296"/>
    </location>
</feature>
<feature type="transmembrane region" description="Helical" evidence="2">
    <location>
        <begin position="101"/>
        <end position="123"/>
    </location>
</feature>
<dbReference type="PANTHER" id="PTHR39430">
    <property type="entry name" value="MEMBRANE-ASSOCIATED PROTEASE-RELATED"/>
    <property type="match status" value="1"/>
</dbReference>
<comment type="caution">
    <text evidence="4">The sequence shown here is derived from an EMBL/GenBank/DDBJ whole genome shotgun (WGS) entry which is preliminary data.</text>
</comment>
<feature type="transmembrane region" description="Helical" evidence="2">
    <location>
        <begin position="324"/>
        <end position="342"/>
    </location>
</feature>
<sequence>MRAAPPSGSRVIDPPASLDRPPDADETSPVPASARPAAVSSEPSAARAESPDPRLDAQTRRPQSWIRAVAVALLAWVVLGVGLGLAIGIADAVVQATGAGLLLKTVLQAVLMSAIVVPAVVLLRRRLDRRSLASLGLSRRIGRPIALGVGVGAVTGAVVWVPAGLLGWIRVDGVDLAVFAGFLLANGVVLALYEAIPEELALRGYMWTNLRDGAGLVVATLVTTALFPAIGVVIESGRWIVLTIAGSDTGAFTPIPAGNDAIVYVLQLGLFGLALIAARRIPTEGALLIAMAFHGTQLTVNRVLLGGTGWGSSGWDVAFVEPDAIALVLGHIVLAGLVFVAVRKRMERRQPGLRPARGARVQDPDLR</sequence>
<evidence type="ECO:0000313" key="5">
    <source>
        <dbReference type="Proteomes" id="UP000195101"/>
    </source>
</evidence>
<dbReference type="EMBL" id="MDJZ01000013">
    <property type="protein sequence ID" value="OUE25134.1"/>
    <property type="molecule type" value="Genomic_DNA"/>
</dbReference>
<keyword evidence="5" id="KW-1185">Reference proteome</keyword>
<feature type="transmembrane region" description="Helical" evidence="2">
    <location>
        <begin position="176"/>
        <end position="196"/>
    </location>
</feature>
<dbReference type="AlphaFoldDB" id="A0A251YLM2"/>
<feature type="transmembrane region" description="Helical" evidence="2">
    <location>
        <begin position="144"/>
        <end position="170"/>
    </location>
</feature>
<gene>
    <name evidence="4" type="ORF">BFL37_07770</name>
</gene>
<keyword evidence="2" id="KW-1133">Transmembrane helix</keyword>
<evidence type="ECO:0000256" key="2">
    <source>
        <dbReference type="SAM" id="Phobius"/>
    </source>
</evidence>
<feature type="region of interest" description="Disordered" evidence="1">
    <location>
        <begin position="1"/>
        <end position="59"/>
    </location>
</feature>
<feature type="compositionally biased region" description="Basic and acidic residues" evidence="1">
    <location>
        <begin position="49"/>
        <end position="59"/>
    </location>
</feature>
<dbReference type="GO" id="GO:0004175">
    <property type="term" value="F:endopeptidase activity"/>
    <property type="evidence" value="ECO:0007669"/>
    <property type="project" value="UniProtKB-ARBA"/>
</dbReference>
<organism evidence="4 5">
    <name type="scientific">Clavibacter michiganensis</name>
    <dbReference type="NCBI Taxonomy" id="28447"/>
    <lineage>
        <taxon>Bacteria</taxon>
        <taxon>Bacillati</taxon>
        <taxon>Actinomycetota</taxon>
        <taxon>Actinomycetes</taxon>
        <taxon>Micrococcales</taxon>
        <taxon>Microbacteriaceae</taxon>
        <taxon>Clavibacter</taxon>
    </lineage>
</organism>
<name>A0A251YLM2_9MICO</name>
<evidence type="ECO:0000256" key="1">
    <source>
        <dbReference type="SAM" id="MobiDB-lite"/>
    </source>
</evidence>
<protein>
    <recommendedName>
        <fullName evidence="3">CAAX prenyl protease 2/Lysostaphin resistance protein A-like domain-containing protein</fullName>
    </recommendedName>
</protein>
<dbReference type="PANTHER" id="PTHR39430:SF1">
    <property type="entry name" value="PROTEASE"/>
    <property type="match status" value="1"/>
</dbReference>
<dbReference type="Proteomes" id="UP000195101">
    <property type="component" value="Unassembled WGS sequence"/>
</dbReference>
<feature type="transmembrane region" description="Helical" evidence="2">
    <location>
        <begin position="68"/>
        <end position="89"/>
    </location>
</feature>
<accession>A0A251YLM2</accession>
<reference evidence="4 5" key="1">
    <citation type="submission" date="2016-08" db="EMBL/GenBank/DDBJ databases">
        <title>Genome sequence of Clavibacter michiganensis spp strain CFBP8019.</title>
        <authorList>
            <person name="Thapa S.P."/>
            <person name="Coaker G."/>
            <person name="Jacques M.-A."/>
        </authorList>
    </citation>
    <scope>NUCLEOTIDE SEQUENCE [LARGE SCALE GENOMIC DNA]</scope>
    <source>
        <strain evidence="4">CFBP8019</strain>
    </source>
</reference>
<evidence type="ECO:0000259" key="3">
    <source>
        <dbReference type="Pfam" id="PF02517"/>
    </source>
</evidence>
<feature type="transmembrane region" description="Helical" evidence="2">
    <location>
        <begin position="216"/>
        <end position="241"/>
    </location>
</feature>
<feature type="transmembrane region" description="Helical" evidence="2">
    <location>
        <begin position="261"/>
        <end position="278"/>
    </location>
</feature>
<dbReference type="Pfam" id="PF02517">
    <property type="entry name" value="Rce1-like"/>
    <property type="match status" value="1"/>
</dbReference>